<dbReference type="InterPro" id="IPR036786">
    <property type="entry name" value="Ribosome_mat_SBDS_N_sf"/>
</dbReference>
<dbReference type="InterPro" id="IPR019775">
    <property type="entry name" value="WD40_repeat_CS"/>
</dbReference>
<dbReference type="InterPro" id="IPR002140">
    <property type="entry name" value="Sdo1/SBDS"/>
</dbReference>
<dbReference type="InterPro" id="IPR046928">
    <property type="entry name" value="SDO1/SBDS_C"/>
</dbReference>
<evidence type="ECO:0000256" key="10">
    <source>
        <dbReference type="PROSITE-ProRule" id="PRU00221"/>
    </source>
</evidence>
<keyword evidence="4" id="KW-0963">Cytoplasm</keyword>
<dbReference type="InterPro" id="IPR036322">
    <property type="entry name" value="WD40_repeat_dom_sf"/>
</dbReference>
<dbReference type="InterPro" id="IPR001810">
    <property type="entry name" value="F-box_dom"/>
</dbReference>
<dbReference type="Pfam" id="PF20268">
    <property type="entry name" value="SBDS_C"/>
    <property type="match status" value="1"/>
</dbReference>
<comment type="caution">
    <text evidence="13">The sequence shown here is derived from an EMBL/GenBank/DDBJ whole genome shotgun (WGS) entry which is preliminary data.</text>
</comment>
<dbReference type="PROSITE" id="PS00678">
    <property type="entry name" value="WD_REPEATS_1"/>
    <property type="match status" value="1"/>
</dbReference>
<organism evidence="13 14">
    <name type="scientific">Rhizoctonia solani</name>
    <dbReference type="NCBI Taxonomy" id="456999"/>
    <lineage>
        <taxon>Eukaryota</taxon>
        <taxon>Fungi</taxon>
        <taxon>Dikarya</taxon>
        <taxon>Basidiomycota</taxon>
        <taxon>Agaricomycotina</taxon>
        <taxon>Agaricomycetes</taxon>
        <taxon>Cantharellales</taxon>
        <taxon>Ceratobasidiaceae</taxon>
        <taxon>Rhizoctonia</taxon>
    </lineage>
</organism>
<dbReference type="InterPro" id="IPR019783">
    <property type="entry name" value="SDO1/SBDS_N"/>
</dbReference>
<dbReference type="GO" id="GO:0005634">
    <property type="term" value="C:nucleus"/>
    <property type="evidence" value="ECO:0007669"/>
    <property type="project" value="UniProtKB-SubCell"/>
</dbReference>
<dbReference type="Gene3D" id="3.30.1250.10">
    <property type="entry name" value="Ribosome maturation protein SBDS, N-terminal domain"/>
    <property type="match status" value="1"/>
</dbReference>
<evidence type="ECO:0000256" key="3">
    <source>
        <dbReference type="ARBA" id="ARBA00007433"/>
    </source>
</evidence>
<dbReference type="InterPro" id="IPR036047">
    <property type="entry name" value="F-box-like_dom_sf"/>
</dbReference>
<dbReference type="PRINTS" id="PR00320">
    <property type="entry name" value="GPROTEINBRPT"/>
</dbReference>
<keyword evidence="8" id="KW-0539">Nucleus</keyword>
<dbReference type="InterPro" id="IPR018978">
    <property type="entry name" value="SDO1/SBDS_central"/>
</dbReference>
<dbReference type="InterPro" id="IPR018023">
    <property type="entry name" value="Ribosome_mat_SBDS_CS"/>
</dbReference>
<evidence type="ECO:0000256" key="5">
    <source>
        <dbReference type="ARBA" id="ARBA00022517"/>
    </source>
</evidence>
<dbReference type="Pfam" id="PF12937">
    <property type="entry name" value="F-box-like"/>
    <property type="match status" value="1"/>
</dbReference>
<feature type="region of interest" description="Disordered" evidence="11">
    <location>
        <begin position="446"/>
        <end position="471"/>
    </location>
</feature>
<dbReference type="Gene3D" id="2.130.10.10">
    <property type="entry name" value="YVTN repeat-like/Quinoprotein amine dehydrogenase"/>
    <property type="match status" value="2"/>
</dbReference>
<dbReference type="GO" id="GO:0042256">
    <property type="term" value="P:cytosolic ribosome assembly"/>
    <property type="evidence" value="ECO:0007669"/>
    <property type="project" value="InterPro"/>
</dbReference>
<evidence type="ECO:0000256" key="8">
    <source>
        <dbReference type="ARBA" id="ARBA00023242"/>
    </source>
</evidence>
<dbReference type="Pfam" id="PF00400">
    <property type="entry name" value="WD40"/>
    <property type="match status" value="5"/>
</dbReference>
<evidence type="ECO:0000313" key="14">
    <source>
        <dbReference type="Proteomes" id="UP000663841"/>
    </source>
</evidence>
<evidence type="ECO:0000256" key="4">
    <source>
        <dbReference type="ARBA" id="ARBA00022490"/>
    </source>
</evidence>
<proteinExistence type="inferred from homology"/>
<evidence type="ECO:0000256" key="2">
    <source>
        <dbReference type="ARBA" id="ARBA00004496"/>
    </source>
</evidence>
<evidence type="ECO:0000256" key="1">
    <source>
        <dbReference type="ARBA" id="ARBA00004123"/>
    </source>
</evidence>
<dbReference type="PROSITE" id="PS50082">
    <property type="entry name" value="WD_REPEATS_2"/>
    <property type="match status" value="4"/>
</dbReference>
<keyword evidence="6 10" id="KW-0853">WD repeat</keyword>
<protein>
    <recommendedName>
        <fullName evidence="12">F-box domain-containing protein</fullName>
    </recommendedName>
</protein>
<keyword evidence="7" id="KW-0677">Repeat</keyword>
<evidence type="ECO:0000256" key="6">
    <source>
        <dbReference type="ARBA" id="ARBA00022574"/>
    </source>
</evidence>
<dbReference type="NCBIfam" id="TIGR00291">
    <property type="entry name" value="RNA_SBDS"/>
    <property type="match status" value="1"/>
</dbReference>
<dbReference type="InterPro" id="IPR015943">
    <property type="entry name" value="WD40/YVTN_repeat-like_dom_sf"/>
</dbReference>
<dbReference type="SMART" id="SM00320">
    <property type="entry name" value="WD40"/>
    <property type="match status" value="7"/>
</dbReference>
<dbReference type="GO" id="GO:0005737">
    <property type="term" value="C:cytoplasm"/>
    <property type="evidence" value="ECO:0007669"/>
    <property type="project" value="UniProtKB-SubCell"/>
</dbReference>
<sequence>MLTVGSELAYQLLMTLPRSHLAELHRNLAPKLKVDIIASLPPEISFSVLSYLSYTDLLTCTLVSKKWHALANDQELWRGLCHLRGWEWKTPRSGLATQHRPNVLDVDEGVGEEEAEYADASVTPRTRSQDSGFVSMLSDTSTSLVIPVLPRPSSMQQIGLALSRLDKTSTLVHARILPAVATLPANANYKLLHQTHMLLNARMRNASFRMTVLPLREPTPSLLLHSLPQGHTSTIYCLALYTHPFTKQQHLLTGSRDCTILEWDLCTRRPVRCFKGAHFGSVLNLAVSGEWMVTGGSDGQVVVWNLITGAVHKTRRDTEDSVLCVRASSKTIVACGKDRHLRIYSLPDLKLVHVLMSHRAAVNALSLSPDGLFVISASGDRSVRIWDTVTGKIVTSLEGWHSRGIASIDFHPPYIVSGSSDKHIRVFNLQTREGWSTCCDSTHMTHPELPNNLPTSLTSGPDVEPPAAPPRAPLPLASSSQVCQSCHGLGTVAKPRVGHKDLVRTVAMNRDFVVSGSYDETIKVWDRQTGALLGDLTGGHTGRVFGIVFDSTKIISCGEDQVSSLYSMPKTTLTHSLVENMHLGLEFRTGHEFYKTLITLIMYFIPARFHVTIQYVLESSHAFGSEPRCKRRTCRPCQTKKNGQDDLSSFRHDCPLLPVMRVNQPSNQIKLTNVSIVRLKKGGKRFEIACYKNKVQEWRNGVETDLDEVLQINNVFSNVSKGQASNSEELQKAFGKTDVSEIILKKGELQVGDKERAHESSQLWKEIATQVAEKCVDPSTQKPYPVGIIEKAMTEAGFSIKTGKNAKAQVLECIKHLQSHSTLPIQRARMRVRITMPVKDGKRLKEQVVQGADKIEDEDWGEEWEIIMLIDPGQFRILTELIQSDKELKGSGRVETLSFTATG</sequence>
<dbReference type="SUPFAM" id="SSF81383">
    <property type="entry name" value="F-box domain"/>
    <property type="match status" value="1"/>
</dbReference>
<dbReference type="PROSITE" id="PS01267">
    <property type="entry name" value="UPF0023"/>
    <property type="match status" value="1"/>
</dbReference>
<dbReference type="Gene3D" id="3.30.70.240">
    <property type="match status" value="1"/>
</dbReference>
<feature type="repeat" description="WD" evidence="10">
    <location>
        <begin position="275"/>
        <end position="314"/>
    </location>
</feature>
<comment type="subunit">
    <text evidence="9">Associates with the 60S ribosomal subunit.</text>
</comment>
<evidence type="ECO:0000256" key="9">
    <source>
        <dbReference type="ARBA" id="ARBA00049708"/>
    </source>
</evidence>
<dbReference type="SUPFAM" id="SSF89895">
    <property type="entry name" value="FYSH domain"/>
    <property type="match status" value="1"/>
</dbReference>
<dbReference type="Gene3D" id="1.10.10.900">
    <property type="entry name" value="SBDS protein C-terminal domain, subdomain 1"/>
    <property type="match status" value="1"/>
</dbReference>
<dbReference type="Gene3D" id="1.20.1280.50">
    <property type="match status" value="1"/>
</dbReference>
<dbReference type="SUPFAM" id="SSF50978">
    <property type="entry name" value="WD40 repeat-like"/>
    <property type="match status" value="1"/>
</dbReference>
<comment type="similarity">
    <text evidence="3">Belongs to the SDO1/SBDS family.</text>
</comment>
<dbReference type="AlphaFoldDB" id="A0A8H2XAK4"/>
<dbReference type="CDD" id="cd00200">
    <property type="entry name" value="WD40"/>
    <property type="match status" value="1"/>
</dbReference>
<accession>A0A8H2XAK4</accession>
<evidence type="ECO:0000313" key="13">
    <source>
        <dbReference type="EMBL" id="CAE6422058.1"/>
    </source>
</evidence>
<dbReference type="PROSITE" id="PS50181">
    <property type="entry name" value="FBOX"/>
    <property type="match status" value="1"/>
</dbReference>
<dbReference type="PROSITE" id="PS50294">
    <property type="entry name" value="WD_REPEATS_REGION"/>
    <property type="match status" value="2"/>
</dbReference>
<dbReference type="Proteomes" id="UP000663841">
    <property type="component" value="Unassembled WGS sequence"/>
</dbReference>
<dbReference type="Pfam" id="PF01172">
    <property type="entry name" value="SBDS_N"/>
    <property type="match status" value="1"/>
</dbReference>
<dbReference type="InterPro" id="IPR039100">
    <property type="entry name" value="Sdo1/SBDS-like"/>
</dbReference>
<dbReference type="InterPro" id="IPR037188">
    <property type="entry name" value="Sdo1/SBDS_central_sf"/>
</dbReference>
<dbReference type="Pfam" id="PF09377">
    <property type="entry name" value="SBDS_domain_II"/>
    <property type="match status" value="1"/>
</dbReference>
<feature type="repeat" description="WD" evidence="10">
    <location>
        <begin position="496"/>
        <end position="535"/>
    </location>
</feature>
<dbReference type="EMBL" id="CAJMWW010000076">
    <property type="protein sequence ID" value="CAE6422058.1"/>
    <property type="molecule type" value="Genomic_DNA"/>
</dbReference>
<name>A0A8H2XAK4_9AGAM</name>
<comment type="subcellular location">
    <subcellularLocation>
        <location evidence="2">Cytoplasm</location>
    </subcellularLocation>
    <subcellularLocation>
        <location evidence="1">Nucleus</location>
    </subcellularLocation>
</comment>
<gene>
    <name evidence="13" type="ORF">RDB_LOCUS46755</name>
</gene>
<keyword evidence="5" id="KW-0690">Ribosome biogenesis</keyword>
<dbReference type="SUPFAM" id="SSF109728">
    <property type="entry name" value="Hypothetical protein AF0491, middle domain"/>
    <property type="match status" value="1"/>
</dbReference>
<feature type="repeat" description="WD" evidence="10">
    <location>
        <begin position="355"/>
        <end position="396"/>
    </location>
</feature>
<evidence type="ECO:0000256" key="11">
    <source>
        <dbReference type="SAM" id="MobiDB-lite"/>
    </source>
</evidence>
<evidence type="ECO:0000256" key="7">
    <source>
        <dbReference type="ARBA" id="ARBA00022737"/>
    </source>
</evidence>
<dbReference type="InterPro" id="IPR001680">
    <property type="entry name" value="WD40_rpt"/>
</dbReference>
<evidence type="ECO:0000259" key="12">
    <source>
        <dbReference type="PROSITE" id="PS50181"/>
    </source>
</evidence>
<dbReference type="InterPro" id="IPR020472">
    <property type="entry name" value="WD40_PAC1"/>
</dbReference>
<dbReference type="PANTHER" id="PTHR10927">
    <property type="entry name" value="RIBOSOME MATURATION PROTEIN SBDS"/>
    <property type="match status" value="1"/>
</dbReference>
<dbReference type="PANTHER" id="PTHR10927:SF1">
    <property type="entry name" value="RIBOSOME MATURATION PROTEIN SBDS"/>
    <property type="match status" value="1"/>
</dbReference>
<feature type="repeat" description="WD" evidence="10">
    <location>
        <begin position="401"/>
        <end position="437"/>
    </location>
</feature>
<feature type="domain" description="F-box" evidence="12">
    <location>
        <begin position="34"/>
        <end position="80"/>
    </location>
</feature>
<reference evidence="13" key="1">
    <citation type="submission" date="2021-01" db="EMBL/GenBank/DDBJ databases">
        <authorList>
            <person name="Kaushik A."/>
        </authorList>
    </citation>
    <scope>NUCLEOTIDE SEQUENCE</scope>
    <source>
        <strain evidence="13">AG3-T5</strain>
    </source>
</reference>
<dbReference type="SMART" id="SM00256">
    <property type="entry name" value="FBOX"/>
    <property type="match status" value="1"/>
</dbReference>